<name>A0A917UFA1_9ACTN</name>
<dbReference type="Gene3D" id="3.40.50.150">
    <property type="entry name" value="Vaccinia Virus protein VP39"/>
    <property type="match status" value="1"/>
</dbReference>
<dbReference type="GO" id="GO:0008168">
    <property type="term" value="F:methyltransferase activity"/>
    <property type="evidence" value="ECO:0007669"/>
    <property type="project" value="UniProtKB-KW"/>
</dbReference>
<dbReference type="PANTHER" id="PTHR43667:SF1">
    <property type="entry name" value="CYCLOPROPANE-FATTY-ACYL-PHOSPHOLIPID SYNTHASE"/>
    <property type="match status" value="1"/>
</dbReference>
<gene>
    <name evidence="6" type="ORF">GCM10011578_005330</name>
</gene>
<keyword evidence="2" id="KW-0489">Methyltransferase</keyword>
<dbReference type="RefSeq" id="WP_189260865.1">
    <property type="nucleotide sequence ID" value="NZ_BMML01000001.1"/>
</dbReference>
<reference evidence="6" key="2">
    <citation type="submission" date="2020-09" db="EMBL/GenBank/DDBJ databases">
        <authorList>
            <person name="Sun Q."/>
            <person name="Zhou Y."/>
        </authorList>
    </citation>
    <scope>NUCLEOTIDE SEQUENCE</scope>
    <source>
        <strain evidence="6">CGMCC 4.7110</strain>
    </source>
</reference>
<evidence type="ECO:0000256" key="5">
    <source>
        <dbReference type="ARBA" id="ARBA00023098"/>
    </source>
</evidence>
<dbReference type="InterPro" id="IPR029063">
    <property type="entry name" value="SAM-dependent_MTases_sf"/>
</dbReference>
<proteinExistence type="inferred from homology"/>
<dbReference type="Proteomes" id="UP000653411">
    <property type="component" value="Unassembled WGS sequence"/>
</dbReference>
<organism evidence="6 7">
    <name type="scientific">Streptomyces fuscichromogenes</name>
    <dbReference type="NCBI Taxonomy" id="1324013"/>
    <lineage>
        <taxon>Bacteria</taxon>
        <taxon>Bacillati</taxon>
        <taxon>Actinomycetota</taxon>
        <taxon>Actinomycetes</taxon>
        <taxon>Kitasatosporales</taxon>
        <taxon>Streptomycetaceae</taxon>
        <taxon>Streptomyces</taxon>
    </lineage>
</organism>
<accession>A0A917UFA1</accession>
<dbReference type="AlphaFoldDB" id="A0A917UFA1"/>
<evidence type="ECO:0000256" key="1">
    <source>
        <dbReference type="ARBA" id="ARBA00010815"/>
    </source>
</evidence>
<reference evidence="6" key="1">
    <citation type="journal article" date="2014" name="Int. J. Syst. Evol. Microbiol.">
        <title>Complete genome sequence of Corynebacterium casei LMG S-19264T (=DSM 44701T), isolated from a smear-ripened cheese.</title>
        <authorList>
            <consortium name="US DOE Joint Genome Institute (JGI-PGF)"/>
            <person name="Walter F."/>
            <person name="Albersmeier A."/>
            <person name="Kalinowski J."/>
            <person name="Ruckert C."/>
        </authorList>
    </citation>
    <scope>NUCLEOTIDE SEQUENCE</scope>
    <source>
        <strain evidence="6">CGMCC 4.7110</strain>
    </source>
</reference>
<dbReference type="GO" id="GO:0006629">
    <property type="term" value="P:lipid metabolic process"/>
    <property type="evidence" value="ECO:0007669"/>
    <property type="project" value="UniProtKB-KW"/>
</dbReference>
<protein>
    <submittedName>
        <fullName evidence="6">Cyclopropane-fatty-acyl-phospholipid synthase</fullName>
    </submittedName>
</protein>
<dbReference type="PANTHER" id="PTHR43667">
    <property type="entry name" value="CYCLOPROPANE-FATTY-ACYL-PHOSPHOLIPID SYNTHASE"/>
    <property type="match status" value="1"/>
</dbReference>
<keyword evidence="4" id="KW-0949">S-adenosyl-L-methionine</keyword>
<keyword evidence="5" id="KW-0443">Lipid metabolism</keyword>
<dbReference type="Pfam" id="PF02353">
    <property type="entry name" value="CMAS"/>
    <property type="match status" value="2"/>
</dbReference>
<evidence type="ECO:0000256" key="4">
    <source>
        <dbReference type="ARBA" id="ARBA00022691"/>
    </source>
</evidence>
<comment type="caution">
    <text evidence="6">The sequence shown here is derived from an EMBL/GenBank/DDBJ whole genome shotgun (WGS) entry which is preliminary data.</text>
</comment>
<dbReference type="InterPro" id="IPR050723">
    <property type="entry name" value="CFA/CMAS"/>
</dbReference>
<evidence type="ECO:0000313" key="7">
    <source>
        <dbReference type="Proteomes" id="UP000653411"/>
    </source>
</evidence>
<keyword evidence="3" id="KW-0808">Transferase</keyword>
<dbReference type="SUPFAM" id="SSF53335">
    <property type="entry name" value="S-adenosyl-L-methionine-dependent methyltransferases"/>
    <property type="match status" value="1"/>
</dbReference>
<evidence type="ECO:0000313" key="6">
    <source>
        <dbReference type="EMBL" id="GGM88717.1"/>
    </source>
</evidence>
<sequence>METSYAELHLDPELNHSSGYFTSDTMSLEQAQRAKTDAILSHCRIEPSMKVLDVGCGWGATARAATQRYGAHCIGITLDEGQLAYARQRDAETGGPRIDFRLSSWEEFFEPVDRIVCVNAFENFEDKQGFLPHCRTLLPVGGVMVMLTVTAERRMFRVTSKDEIVQNAQKAGFDVHTSGSLADDYARTLELFVRNLNDNRTTLLSLVSERRLDWHLNYYSKSAEYLRSGLNDMFEFTFTAL</sequence>
<dbReference type="EMBL" id="BMML01000001">
    <property type="protein sequence ID" value="GGM88717.1"/>
    <property type="molecule type" value="Genomic_DNA"/>
</dbReference>
<dbReference type="GO" id="GO:0032259">
    <property type="term" value="P:methylation"/>
    <property type="evidence" value="ECO:0007669"/>
    <property type="project" value="UniProtKB-KW"/>
</dbReference>
<comment type="similarity">
    <text evidence="1">Belongs to the CFA/CMAS family.</text>
</comment>
<dbReference type="CDD" id="cd02440">
    <property type="entry name" value="AdoMet_MTases"/>
    <property type="match status" value="1"/>
</dbReference>
<keyword evidence="7" id="KW-1185">Reference proteome</keyword>
<evidence type="ECO:0000256" key="2">
    <source>
        <dbReference type="ARBA" id="ARBA00022603"/>
    </source>
</evidence>
<evidence type="ECO:0000256" key="3">
    <source>
        <dbReference type="ARBA" id="ARBA00022679"/>
    </source>
</evidence>